<dbReference type="SUPFAM" id="SSF52821">
    <property type="entry name" value="Rhodanese/Cell cycle control phosphatase"/>
    <property type="match status" value="1"/>
</dbReference>
<dbReference type="Pfam" id="PF00581">
    <property type="entry name" value="Rhodanese"/>
    <property type="match status" value="1"/>
</dbReference>
<feature type="domain" description="Rhodanese" evidence="1">
    <location>
        <begin position="30"/>
        <end position="59"/>
    </location>
</feature>
<dbReference type="Gene3D" id="3.40.250.10">
    <property type="entry name" value="Rhodanese-like domain"/>
    <property type="match status" value="1"/>
</dbReference>
<dbReference type="InterPro" id="IPR036873">
    <property type="entry name" value="Rhodanese-like_dom_sf"/>
</dbReference>
<evidence type="ECO:0000313" key="3">
    <source>
        <dbReference type="Proteomes" id="UP001500957"/>
    </source>
</evidence>
<organism evidence="2 3">
    <name type="scientific">Sporichthya brevicatena</name>
    <dbReference type="NCBI Taxonomy" id="171442"/>
    <lineage>
        <taxon>Bacteria</taxon>
        <taxon>Bacillati</taxon>
        <taxon>Actinomycetota</taxon>
        <taxon>Actinomycetes</taxon>
        <taxon>Sporichthyales</taxon>
        <taxon>Sporichthyaceae</taxon>
        <taxon>Sporichthya</taxon>
    </lineage>
</organism>
<dbReference type="PROSITE" id="PS50206">
    <property type="entry name" value="RHODANESE_3"/>
    <property type="match status" value="1"/>
</dbReference>
<proteinExistence type="predicted"/>
<reference evidence="3" key="1">
    <citation type="journal article" date="2019" name="Int. J. Syst. Evol. Microbiol.">
        <title>The Global Catalogue of Microorganisms (GCM) 10K type strain sequencing project: providing services to taxonomists for standard genome sequencing and annotation.</title>
        <authorList>
            <consortium name="The Broad Institute Genomics Platform"/>
            <consortium name="The Broad Institute Genome Sequencing Center for Infectious Disease"/>
            <person name="Wu L."/>
            <person name="Ma J."/>
        </authorList>
    </citation>
    <scope>NUCLEOTIDE SEQUENCE [LARGE SCALE GENOMIC DNA]</scope>
    <source>
        <strain evidence="3">JCM 10671</strain>
    </source>
</reference>
<keyword evidence="3" id="KW-1185">Reference proteome</keyword>
<sequence length="127" mass="13086">MTVSAARPCLGFDPEAPVLSLSRAALLEAQARGVVVLDTRDAERFAAGHWPGSVNIALDGPFALQATLAFCGNAEIALICDPGTEVEARNQLGLLGLHRVCGVLAGGLGPLDAHRLVTATDESARTA</sequence>
<gene>
    <name evidence="2" type="ORF">GCM10009547_27650</name>
</gene>
<evidence type="ECO:0000313" key="2">
    <source>
        <dbReference type="EMBL" id="GAA0623097.1"/>
    </source>
</evidence>
<dbReference type="InterPro" id="IPR001763">
    <property type="entry name" value="Rhodanese-like_dom"/>
</dbReference>
<dbReference type="RefSeq" id="WP_344605671.1">
    <property type="nucleotide sequence ID" value="NZ_BAAAHE010000021.1"/>
</dbReference>
<evidence type="ECO:0000259" key="1">
    <source>
        <dbReference type="PROSITE" id="PS50206"/>
    </source>
</evidence>
<dbReference type="EMBL" id="BAAAHE010000021">
    <property type="protein sequence ID" value="GAA0623097.1"/>
    <property type="molecule type" value="Genomic_DNA"/>
</dbReference>
<protein>
    <recommendedName>
        <fullName evidence="1">Rhodanese domain-containing protein</fullName>
    </recommendedName>
</protein>
<dbReference type="CDD" id="cd00158">
    <property type="entry name" value="RHOD"/>
    <property type="match status" value="1"/>
</dbReference>
<comment type="caution">
    <text evidence="2">The sequence shown here is derived from an EMBL/GenBank/DDBJ whole genome shotgun (WGS) entry which is preliminary data.</text>
</comment>
<accession>A0ABP3S4X2</accession>
<name>A0ABP3S4X2_9ACTN</name>
<dbReference type="Proteomes" id="UP001500957">
    <property type="component" value="Unassembled WGS sequence"/>
</dbReference>